<evidence type="ECO:0000313" key="3">
    <source>
        <dbReference type="Proteomes" id="UP001313282"/>
    </source>
</evidence>
<keyword evidence="3" id="KW-1185">Reference proteome</keyword>
<dbReference type="EMBL" id="JAVHNR010000007">
    <property type="protein sequence ID" value="KAK6336880.1"/>
    <property type="molecule type" value="Genomic_DNA"/>
</dbReference>
<gene>
    <name evidence="2" type="ORF">TWF718_009669</name>
</gene>
<evidence type="ECO:0000313" key="2">
    <source>
        <dbReference type="EMBL" id="KAK6336880.1"/>
    </source>
</evidence>
<dbReference type="AlphaFoldDB" id="A0AAN8REW9"/>
<comment type="caution">
    <text evidence="2">The sequence shown here is derived from an EMBL/GenBank/DDBJ whole genome shotgun (WGS) entry which is preliminary data.</text>
</comment>
<proteinExistence type="predicted"/>
<feature type="region of interest" description="Disordered" evidence="1">
    <location>
        <begin position="38"/>
        <end position="79"/>
    </location>
</feature>
<sequence length="79" mass="8927">MPSDSKYMRASALAQVPRPIADIKVQYILNTRELAFKHDPPSRSHSINPVQRDNLFATGRASTRTTPKVLHSPSRFHCL</sequence>
<organism evidence="2 3">
    <name type="scientific">Orbilia javanica</name>
    <dbReference type="NCBI Taxonomy" id="47235"/>
    <lineage>
        <taxon>Eukaryota</taxon>
        <taxon>Fungi</taxon>
        <taxon>Dikarya</taxon>
        <taxon>Ascomycota</taxon>
        <taxon>Pezizomycotina</taxon>
        <taxon>Orbiliomycetes</taxon>
        <taxon>Orbiliales</taxon>
        <taxon>Orbiliaceae</taxon>
        <taxon>Orbilia</taxon>
    </lineage>
</organism>
<dbReference type="Proteomes" id="UP001313282">
    <property type="component" value="Unassembled WGS sequence"/>
</dbReference>
<name>A0AAN8REW9_9PEZI</name>
<reference evidence="2 3" key="1">
    <citation type="submission" date="2019-10" db="EMBL/GenBank/DDBJ databases">
        <authorList>
            <person name="Palmer J.M."/>
        </authorList>
    </citation>
    <scope>NUCLEOTIDE SEQUENCE [LARGE SCALE GENOMIC DNA]</scope>
    <source>
        <strain evidence="2 3">TWF718</strain>
    </source>
</reference>
<protein>
    <submittedName>
        <fullName evidence="2">Uncharacterized protein</fullName>
    </submittedName>
</protein>
<evidence type="ECO:0000256" key="1">
    <source>
        <dbReference type="SAM" id="MobiDB-lite"/>
    </source>
</evidence>
<accession>A0AAN8REW9</accession>